<dbReference type="EMBL" id="JAHRIQ010014438">
    <property type="protein sequence ID" value="MEQ2226108.1"/>
    <property type="molecule type" value="Genomic_DNA"/>
</dbReference>
<gene>
    <name evidence="1" type="ORF">ILYODFUR_024237</name>
</gene>
<organism evidence="1 2">
    <name type="scientific">Ilyodon furcidens</name>
    <name type="common">goldbreast splitfin</name>
    <dbReference type="NCBI Taxonomy" id="33524"/>
    <lineage>
        <taxon>Eukaryota</taxon>
        <taxon>Metazoa</taxon>
        <taxon>Chordata</taxon>
        <taxon>Craniata</taxon>
        <taxon>Vertebrata</taxon>
        <taxon>Euteleostomi</taxon>
        <taxon>Actinopterygii</taxon>
        <taxon>Neopterygii</taxon>
        <taxon>Teleostei</taxon>
        <taxon>Neoteleostei</taxon>
        <taxon>Acanthomorphata</taxon>
        <taxon>Ovalentaria</taxon>
        <taxon>Atherinomorphae</taxon>
        <taxon>Cyprinodontiformes</taxon>
        <taxon>Goodeidae</taxon>
        <taxon>Ilyodon</taxon>
    </lineage>
</organism>
<comment type="caution">
    <text evidence="1">The sequence shown here is derived from an EMBL/GenBank/DDBJ whole genome shotgun (WGS) entry which is preliminary data.</text>
</comment>
<proteinExistence type="predicted"/>
<dbReference type="Proteomes" id="UP001482620">
    <property type="component" value="Unassembled WGS sequence"/>
</dbReference>
<sequence length="113" mass="13069">MQKACRTRHEAITNPPSKQNYIYRQVCTILATMFVHQTHLGPNKEYRHVASMSHGSSEFTKNNNAAYTFFHIKRKLHNSQHIWCTFYSSTHGFAQSTCAVSLHMLRPAVALFR</sequence>
<reference evidence="1 2" key="1">
    <citation type="submission" date="2021-06" db="EMBL/GenBank/DDBJ databases">
        <authorList>
            <person name="Palmer J.M."/>
        </authorList>
    </citation>
    <scope>NUCLEOTIDE SEQUENCE [LARGE SCALE GENOMIC DNA]</scope>
    <source>
        <strain evidence="2">if_2019</strain>
        <tissue evidence="1">Muscle</tissue>
    </source>
</reference>
<accession>A0ABV0T2D4</accession>
<evidence type="ECO:0000313" key="2">
    <source>
        <dbReference type="Proteomes" id="UP001482620"/>
    </source>
</evidence>
<evidence type="ECO:0000313" key="1">
    <source>
        <dbReference type="EMBL" id="MEQ2226108.1"/>
    </source>
</evidence>
<name>A0ABV0T2D4_9TELE</name>
<keyword evidence="2" id="KW-1185">Reference proteome</keyword>
<protein>
    <submittedName>
        <fullName evidence="1">Uncharacterized protein</fullName>
    </submittedName>
</protein>